<gene>
    <name evidence="2" type="ordered locus">Emtol_0540</name>
</gene>
<dbReference type="RefSeq" id="WP_015027397.1">
    <property type="nucleotide sequence ID" value="NC_018748.1"/>
</dbReference>
<reference evidence="2 3" key="1">
    <citation type="submission" date="2011-07" db="EMBL/GenBank/DDBJ databases">
        <title>The complete genome of chromosome of Emticicia oligotrophica DSM 17448.</title>
        <authorList>
            <consortium name="US DOE Joint Genome Institute (JGI-PGF)"/>
            <person name="Lucas S."/>
            <person name="Han J."/>
            <person name="Lapidus A."/>
            <person name="Bruce D."/>
            <person name="Goodwin L."/>
            <person name="Pitluck S."/>
            <person name="Peters L."/>
            <person name="Kyrpides N."/>
            <person name="Mavromatis K."/>
            <person name="Ivanova N."/>
            <person name="Ovchinnikova G."/>
            <person name="Teshima H."/>
            <person name="Detter J.C."/>
            <person name="Tapia R."/>
            <person name="Han C."/>
            <person name="Land M."/>
            <person name="Hauser L."/>
            <person name="Markowitz V."/>
            <person name="Cheng J.-F."/>
            <person name="Hugenholtz P."/>
            <person name="Woyke T."/>
            <person name="Wu D."/>
            <person name="Tindall B."/>
            <person name="Pomrenke H."/>
            <person name="Brambilla E."/>
            <person name="Klenk H.-P."/>
            <person name="Eisen J.A."/>
        </authorList>
    </citation>
    <scope>NUCLEOTIDE SEQUENCE [LARGE SCALE GENOMIC DNA]</scope>
    <source>
        <strain evidence="2 3">DSM 17448</strain>
    </source>
</reference>
<dbReference type="EMBL" id="CP002961">
    <property type="protein sequence ID" value="AFK01694.1"/>
    <property type="molecule type" value="Genomic_DNA"/>
</dbReference>
<name>A0ABM5MXL7_EMTOG</name>
<evidence type="ECO:0000313" key="3">
    <source>
        <dbReference type="Proteomes" id="UP000002875"/>
    </source>
</evidence>
<accession>A0ABM5MXL7</accession>
<dbReference type="Proteomes" id="UP000002875">
    <property type="component" value="Chromosome"/>
</dbReference>
<proteinExistence type="predicted"/>
<evidence type="ECO:0000256" key="1">
    <source>
        <dbReference type="SAM" id="Phobius"/>
    </source>
</evidence>
<organism evidence="2 3">
    <name type="scientific">Emticicia oligotrophica (strain DSM 17448 / CIP 109782 / MTCC 6937 / GPTSA100-15)</name>
    <dbReference type="NCBI Taxonomy" id="929562"/>
    <lineage>
        <taxon>Bacteria</taxon>
        <taxon>Pseudomonadati</taxon>
        <taxon>Bacteroidota</taxon>
        <taxon>Cytophagia</taxon>
        <taxon>Cytophagales</taxon>
        <taxon>Leadbetterellaceae</taxon>
        <taxon>Emticicia</taxon>
    </lineage>
</organism>
<keyword evidence="3" id="KW-1185">Reference proteome</keyword>
<sequence>MINNELSDENDVPPILGTWKNVYTLVVISLVVSIVLFYAFTLYFS</sequence>
<keyword evidence="1" id="KW-0472">Membrane</keyword>
<keyword evidence="1" id="KW-1133">Transmembrane helix</keyword>
<evidence type="ECO:0000313" key="2">
    <source>
        <dbReference type="EMBL" id="AFK01694.1"/>
    </source>
</evidence>
<protein>
    <submittedName>
        <fullName evidence="2">Uncharacterized protein</fullName>
    </submittedName>
</protein>
<keyword evidence="1" id="KW-0812">Transmembrane</keyword>
<feature type="transmembrane region" description="Helical" evidence="1">
    <location>
        <begin position="22"/>
        <end position="44"/>
    </location>
</feature>